<evidence type="ECO:0000256" key="2">
    <source>
        <dbReference type="ARBA" id="ARBA00023134"/>
    </source>
</evidence>
<dbReference type="SMART" id="SM00175">
    <property type="entry name" value="RAB"/>
    <property type="match status" value="1"/>
</dbReference>
<dbReference type="PROSITE" id="PS51421">
    <property type="entry name" value="RAS"/>
    <property type="match status" value="1"/>
</dbReference>
<evidence type="ECO:0000256" key="3">
    <source>
        <dbReference type="SAM" id="MobiDB-lite"/>
    </source>
</evidence>
<dbReference type="PROSITE" id="PS51420">
    <property type="entry name" value="RHO"/>
    <property type="match status" value="1"/>
</dbReference>
<dbReference type="Gene3D" id="3.40.50.300">
    <property type="entry name" value="P-loop containing nucleotide triphosphate hydrolases"/>
    <property type="match status" value="1"/>
</dbReference>
<organism evidence="4">
    <name type="scientific">Pinguiococcus pyrenoidosus</name>
    <dbReference type="NCBI Taxonomy" id="172671"/>
    <lineage>
        <taxon>Eukaryota</taxon>
        <taxon>Sar</taxon>
        <taxon>Stramenopiles</taxon>
        <taxon>Ochrophyta</taxon>
        <taxon>Pinguiophyceae</taxon>
        <taxon>Pinguiochrysidales</taxon>
        <taxon>Pinguiochrysidaceae</taxon>
        <taxon>Pinguiococcus</taxon>
    </lineage>
</organism>
<dbReference type="InterPro" id="IPR027417">
    <property type="entry name" value="P-loop_NTPase"/>
</dbReference>
<dbReference type="AlphaFoldDB" id="A0A7R9U6V0"/>
<proteinExistence type="predicted"/>
<dbReference type="GO" id="GO:0005525">
    <property type="term" value="F:GTP binding"/>
    <property type="evidence" value="ECO:0007669"/>
    <property type="project" value="UniProtKB-KW"/>
</dbReference>
<dbReference type="InterPro" id="IPR005225">
    <property type="entry name" value="Small_GTP-bd"/>
</dbReference>
<dbReference type="SMART" id="SM00174">
    <property type="entry name" value="RHO"/>
    <property type="match status" value="1"/>
</dbReference>
<dbReference type="Pfam" id="PF00071">
    <property type="entry name" value="Ras"/>
    <property type="match status" value="1"/>
</dbReference>
<dbReference type="FunFam" id="3.40.50.300:FF:000808">
    <property type="entry name" value="Small GTP-binding protein, putative"/>
    <property type="match status" value="1"/>
</dbReference>
<keyword evidence="2" id="KW-0342">GTP-binding</keyword>
<dbReference type="GO" id="GO:0003924">
    <property type="term" value="F:GTPase activity"/>
    <property type="evidence" value="ECO:0007669"/>
    <property type="project" value="InterPro"/>
</dbReference>
<dbReference type="SUPFAM" id="SSF52540">
    <property type="entry name" value="P-loop containing nucleoside triphosphate hydrolases"/>
    <property type="match status" value="1"/>
</dbReference>
<dbReference type="InterPro" id="IPR050227">
    <property type="entry name" value="Rab"/>
</dbReference>
<dbReference type="InterPro" id="IPR001806">
    <property type="entry name" value="Small_GTPase"/>
</dbReference>
<feature type="region of interest" description="Disordered" evidence="3">
    <location>
        <begin position="182"/>
        <end position="201"/>
    </location>
</feature>
<dbReference type="SMART" id="SM00173">
    <property type="entry name" value="RAS"/>
    <property type="match status" value="1"/>
</dbReference>
<accession>A0A7R9U6V0</accession>
<dbReference type="NCBIfam" id="TIGR00231">
    <property type="entry name" value="small_GTP"/>
    <property type="match status" value="1"/>
</dbReference>
<name>A0A7R9U6V0_9STRA</name>
<dbReference type="PRINTS" id="PR00449">
    <property type="entry name" value="RASTRNSFRMNG"/>
</dbReference>
<dbReference type="CDD" id="cd00154">
    <property type="entry name" value="Rab"/>
    <property type="match status" value="1"/>
</dbReference>
<evidence type="ECO:0000256" key="1">
    <source>
        <dbReference type="ARBA" id="ARBA00022741"/>
    </source>
</evidence>
<dbReference type="PROSITE" id="PS51419">
    <property type="entry name" value="RAB"/>
    <property type="match status" value="1"/>
</dbReference>
<protein>
    <submittedName>
        <fullName evidence="4">Uncharacterized protein</fullName>
    </submittedName>
</protein>
<reference evidence="4" key="1">
    <citation type="submission" date="2021-01" db="EMBL/GenBank/DDBJ databases">
        <authorList>
            <person name="Corre E."/>
            <person name="Pelletier E."/>
            <person name="Niang G."/>
            <person name="Scheremetjew M."/>
            <person name="Finn R."/>
            <person name="Kale V."/>
            <person name="Holt S."/>
            <person name="Cochrane G."/>
            <person name="Meng A."/>
            <person name="Brown T."/>
            <person name="Cohen L."/>
        </authorList>
    </citation>
    <scope>NUCLEOTIDE SEQUENCE</scope>
    <source>
        <strain evidence="4">CCMP2078</strain>
    </source>
</reference>
<dbReference type="PANTHER" id="PTHR47977">
    <property type="entry name" value="RAS-RELATED PROTEIN RAB"/>
    <property type="match status" value="1"/>
</dbReference>
<gene>
    <name evidence="4" type="ORF">PPYR1160_LOCUS6093</name>
</gene>
<sequence>MAFPTPQEFKVVVVGEKSVGKTSLVLRFIDGCFQPQQQPTIGAFFFSKHLVLAGGAACVLQVWDTAGQERFRAITPMYYRQAMGAIVCFDVTSEASFETMQGWVKELRENTEPGSIVIAIAATKADLEAARVVDQEGPRLYAASIGALYAETSAKANVGVQDLFVTLGQRMLEKQLQKQRMETLMQDQDERRRRSQDRGSVGLVSLDEERGKLRSGRQFILDECC</sequence>
<dbReference type="SMART" id="SM00176">
    <property type="entry name" value="RAN"/>
    <property type="match status" value="1"/>
</dbReference>
<dbReference type="EMBL" id="HBEA01007927">
    <property type="protein sequence ID" value="CAD8256601.1"/>
    <property type="molecule type" value="Transcribed_RNA"/>
</dbReference>
<evidence type="ECO:0000313" key="4">
    <source>
        <dbReference type="EMBL" id="CAD8256601.1"/>
    </source>
</evidence>
<keyword evidence="1" id="KW-0547">Nucleotide-binding</keyword>